<dbReference type="GO" id="GO:0036156">
    <property type="term" value="C:inner dynein arm"/>
    <property type="evidence" value="ECO:0007669"/>
    <property type="project" value="UniProtKB-ARBA"/>
</dbReference>
<dbReference type="Pfam" id="PF08393">
    <property type="entry name" value="DHC_N2"/>
    <property type="match status" value="1"/>
</dbReference>
<feature type="domain" description="Dynein heavy chain AAA 5 extension" evidence="27">
    <location>
        <begin position="2329"/>
        <end position="2451"/>
    </location>
</feature>
<evidence type="ECO:0000259" key="29">
    <source>
        <dbReference type="Pfam" id="PF18198"/>
    </source>
</evidence>
<dbReference type="STRING" id="3088.A0A383W7G1"/>
<dbReference type="InterPro" id="IPR027417">
    <property type="entry name" value="P-loop_NTPase"/>
</dbReference>
<evidence type="ECO:0000259" key="22">
    <source>
        <dbReference type="Pfam" id="PF08393"/>
    </source>
</evidence>
<feature type="coiled-coil region" evidence="18">
    <location>
        <begin position="1582"/>
        <end position="1609"/>
    </location>
</feature>
<evidence type="ECO:0000313" key="32">
    <source>
        <dbReference type="Proteomes" id="UP000256970"/>
    </source>
</evidence>
<dbReference type="Pfam" id="PF12780">
    <property type="entry name" value="AAA_8"/>
    <property type="match status" value="1"/>
</dbReference>
<feature type="domain" description="Dynein heavy chain C-terminal" evidence="30">
    <location>
        <begin position="4236"/>
        <end position="4527"/>
    </location>
</feature>
<dbReference type="InterPro" id="IPR013594">
    <property type="entry name" value="Dynein_heavy_tail"/>
</dbReference>
<dbReference type="Pfam" id="PF17857">
    <property type="entry name" value="AAA_lid_1"/>
    <property type="match status" value="1"/>
</dbReference>
<name>A0A383W7G1_TETOB</name>
<evidence type="ECO:0000259" key="23">
    <source>
        <dbReference type="Pfam" id="PF12774"/>
    </source>
</evidence>
<dbReference type="InterPro" id="IPR043157">
    <property type="entry name" value="Dynein_AAA1S"/>
</dbReference>
<dbReference type="Gene3D" id="6.10.140.1060">
    <property type="match status" value="1"/>
</dbReference>
<dbReference type="Gene3D" id="1.20.920.30">
    <property type="match status" value="1"/>
</dbReference>
<dbReference type="Pfam" id="PF17852">
    <property type="entry name" value="Dynein_AAA_lid"/>
    <property type="match status" value="1"/>
</dbReference>
<evidence type="ECO:0000313" key="31">
    <source>
        <dbReference type="EMBL" id="SZX73059.1"/>
    </source>
</evidence>
<feature type="domain" description="Dynein heavy chain 3 AAA+ lid" evidence="28">
    <location>
        <begin position="2669"/>
        <end position="2762"/>
    </location>
</feature>
<dbReference type="Pfam" id="PF18198">
    <property type="entry name" value="AAA_lid_11"/>
    <property type="match status" value="1"/>
</dbReference>
<dbReference type="GO" id="GO:0005874">
    <property type="term" value="C:microtubule"/>
    <property type="evidence" value="ECO:0007669"/>
    <property type="project" value="UniProtKB-KW"/>
</dbReference>
<keyword evidence="8" id="KW-0067">ATP-binding</keyword>
<dbReference type="GO" id="GO:0051959">
    <property type="term" value="F:dynein light intermediate chain binding"/>
    <property type="evidence" value="ECO:0007669"/>
    <property type="project" value="InterPro"/>
</dbReference>
<dbReference type="SUPFAM" id="SSF52540">
    <property type="entry name" value="P-loop containing nucleoside triphosphate hydrolases"/>
    <property type="match status" value="4"/>
</dbReference>
<dbReference type="InterPro" id="IPR013602">
    <property type="entry name" value="Dynein_heavy_linker"/>
</dbReference>
<dbReference type="GO" id="GO:0008569">
    <property type="term" value="F:minus-end-directed microtubule motor activity"/>
    <property type="evidence" value="ECO:0007669"/>
    <property type="project" value="InterPro"/>
</dbReference>
<dbReference type="InterPro" id="IPR043160">
    <property type="entry name" value="Dynein_C_barrel"/>
</dbReference>
<feature type="domain" description="Dynein heavy chain hydrolytic ATP-binding dynein motor region" evidence="23">
    <location>
        <begin position="1845"/>
        <end position="2173"/>
    </location>
</feature>
<evidence type="ECO:0000256" key="2">
    <source>
        <dbReference type="ARBA" id="ARBA00008887"/>
    </source>
</evidence>
<keyword evidence="3" id="KW-0963">Cytoplasm</keyword>
<protein>
    <submittedName>
        <fullName evidence="31">Uncharacterized protein</fullName>
    </submittedName>
</protein>
<dbReference type="Pfam" id="PF08385">
    <property type="entry name" value="DHC_N1"/>
    <property type="match status" value="1"/>
</dbReference>
<feature type="domain" description="Dynein heavy chain linker" evidence="22">
    <location>
        <begin position="1302"/>
        <end position="1711"/>
    </location>
</feature>
<evidence type="ECO:0000259" key="20">
    <source>
        <dbReference type="Pfam" id="PF03028"/>
    </source>
</evidence>
<evidence type="ECO:0000259" key="25">
    <source>
        <dbReference type="Pfam" id="PF12780"/>
    </source>
</evidence>
<feature type="coiled-coil region" evidence="18">
    <location>
        <begin position="3309"/>
        <end position="3350"/>
    </location>
</feature>
<dbReference type="PANTHER" id="PTHR45703">
    <property type="entry name" value="DYNEIN HEAVY CHAIN"/>
    <property type="match status" value="1"/>
</dbReference>
<dbReference type="InterPro" id="IPR041658">
    <property type="entry name" value="AAA_lid_11"/>
</dbReference>
<evidence type="ECO:0000256" key="19">
    <source>
        <dbReference type="SAM" id="MobiDB-lite"/>
    </source>
</evidence>
<dbReference type="Gene3D" id="1.20.1270.280">
    <property type="match status" value="1"/>
</dbReference>
<evidence type="ECO:0000256" key="10">
    <source>
        <dbReference type="ARBA" id="ARBA00023017"/>
    </source>
</evidence>
<dbReference type="Gene3D" id="1.10.8.710">
    <property type="match status" value="1"/>
</dbReference>
<dbReference type="FunFam" id="1.10.287.2620:FF:000002">
    <property type="entry name" value="Dynein heavy chain 2, axonemal"/>
    <property type="match status" value="1"/>
</dbReference>
<dbReference type="FunFam" id="1.20.140.100:FF:000001">
    <property type="entry name" value="dynein heavy chain 17, axonemal"/>
    <property type="match status" value="1"/>
</dbReference>
<dbReference type="Proteomes" id="UP000256970">
    <property type="component" value="Unassembled WGS sequence"/>
</dbReference>
<dbReference type="InterPro" id="IPR042228">
    <property type="entry name" value="Dynein_linker_3"/>
</dbReference>
<evidence type="ECO:0000256" key="16">
    <source>
        <dbReference type="ARBA" id="ARBA00058146"/>
    </source>
</evidence>
<dbReference type="InterPro" id="IPR024743">
    <property type="entry name" value="Dynein_HC_stalk"/>
</dbReference>
<evidence type="ECO:0000256" key="18">
    <source>
        <dbReference type="SAM" id="Coils"/>
    </source>
</evidence>
<keyword evidence="11 18" id="KW-0175">Coiled coil</keyword>
<comment type="subcellular location">
    <subcellularLocation>
        <location evidence="1">Cytoplasm</location>
        <location evidence="1">Cytoskeleton</location>
        <location evidence="1">Flagellum axoneme</location>
    </subcellularLocation>
</comment>
<evidence type="ECO:0000259" key="27">
    <source>
        <dbReference type="Pfam" id="PF17852"/>
    </source>
</evidence>
<evidence type="ECO:0000259" key="26">
    <source>
        <dbReference type="Pfam" id="PF12781"/>
    </source>
</evidence>
<dbReference type="Gene3D" id="3.20.180.20">
    <property type="entry name" value="Dynein heavy chain, N-terminal domain 2"/>
    <property type="match status" value="1"/>
</dbReference>
<dbReference type="Pfam" id="PF12777">
    <property type="entry name" value="MT"/>
    <property type="match status" value="1"/>
</dbReference>
<dbReference type="Pfam" id="PF18199">
    <property type="entry name" value="Dynein_C"/>
    <property type="match status" value="1"/>
</dbReference>
<comment type="subunit">
    <text evidence="17">Consists of at least 3 heavy chains (alpha, beta and gamma), 2 intermediate chains and 8 light chains.</text>
</comment>
<sequence>MAEGQAAQAAKDIRYDWIQERVCSSLKVREEQFQKLLQGEAKASVVNFLEDADTKRLLVFLDGKDLGVAIKPPSKFKRKTVYFVKTAPAKLDNESIRKLVAHGELTEAPLETLSAVAQHVFLPLLTTSSNQEGWPDVVAKEVSENLHRFVANVNATLGQLKGQTLLPLPAADTQQQDQAAKDKAKIHILESAVMTWTKQIKSVLKADPDAALKGTGVYPGPLTELDFWVERAGNLSSIHEQLCGEKIQKVVKVLELANSTYHPAFERLFQDVEAARQEAGENVRFLKPLRRFLEKINTMDDFVALADQFKPLLHVMLLIWKHSSSYSSSARFATLLREVCNDLIMQACKYIPGAELLQMDPNEACDKLRTALKVLGSFKSHYFAYKATSAVECPSSPWRFQNSIVFGRLDTFLERCADMMELQSTCLQFGRLERVEVGGTKGKSLTSAIKQVHTDFLAAHEKFQQVAYDVMDVDAPGFDADFSTFRDVIRELERRLGALIMQAFDDCTTLSSTFKLLESFEGLLERDAIAAEVAKKHKDMVATFASDVKEVHELFLANRAFPVLSKNSPPHSGAVSWVRGLMERLQEPMGKLQSMEAVLELASFKAAQHSYESLMADMQQYEHALVEDWCGQVASTSDEKLNQPLLQFHEESTADMPLLSVNFDPALVRLLRETRYFLLLRIEVPASAAAIFQHADRFRQQIGSLDLMVGLYNKLQRTTLPVERPLVSAKLDAAEAALQRGLQELVWRSDGIDTYIKDTLELVRDLDGVLATIKDNVAKTVEILHGFERNLMFDRKEGKIYTFEELSDSTAALISQRHAEMRDAGKEIGKLLSSSNRVLKVSKASTCWKVYVDYVSDIVIEGFGSSITASTHYLLQQLDPEALARSGAAPLLEVELELLTPDMAWKPELAGSQKGSLQALVQRWLMSFLEVGGLIKRLDTGEGSYAKELEEDYDVAEQLDQVLSITLSSIQTCEDFKGQFMKYDYLWKQDLNQALQDFLEAEGTKNADGSRDDPPLAKFEEQIQKYKAIGQEIASLPGSAVVGFIKVSAKPLKNSLSTWASKWSYLFTHYLQDKVVSSISELYSFMDASDATLARKVLGEGASEQAADDASGAEHDQAEGEADANPELKAQQAEDYRRALYDMLSCMRDVRKRSDRTDAMFEPLKDSAMLLQAVGIQLGDGVLKQLENAEFKWKGLKKKMLNRREQLAALQQAEAVEIRRKSDAFAERVDDYRKFFLKRAPFTASGGELRLEAVRPAYAVLDAFHHGSVDAYSSVTAIIEESRQLQELQDLFELYVSDYLVLQRCSEELLYLKSLWDMVGAVMYTFADWNKTPWAKIDVDMLVEETKKLTKDVKTLNKAVRNYEVYRLLEESLKAMLTSLPLVQDLHHPAMRDRHWKMLMQTTGKHFTMDEKFCLGDLLALELHNYVDACSEIVDRAQKELNIEKQIKKIEDTWTVLALLFTPLADSDIMCLQVEDAITEALENDNLQLQNMSGQKYVQLNPMFLDAVANWQKKLGTVDSVLATWMDVQKKWQALESIFVGSADIRVQLPDDSKRFDVINADYQDLMRNACDVTNVVEACNMDGRQERLENMLAQLEQCEKALQDYLETKRIAFPRFYFVAPADLLDILSKGSNPQLILRHLSKCFDNVHNLSFRKDDRGEPTKAATGIYSGEGEYVEFAAECACEGPVETWLQSVVDSMKAAIQAEFKKAIPMYDELPRTSWIFKYSAQNTVVVSRTFFTQEVNEAFDELEEGNEEALKTEYERQVHQLVGLIELINGDLSKLDRKKLITLCTIDVHARDVVQRLIDERVESATCFQWQSQMRYVVSEKTKLCQVNVSDAEIAYNYEYIGNCGSLCITPLTDRCYITLTQAQRLVLGGAPAGPAGTGKTETVKDLARAVGVQCYVFNCSDQMDYKAMGQIYKGLAQTGAWGCFDEFNRIPVAVLSVCSTQYKTVLDALRGRKERFMFEDVEIKLKPSVMAFITMNPGYPGRAELPESLKALFRPVSMVVPDLGLICEIMLMAEGFQMSKILSRKFVILYKLCEDLLSKSKHYDWKLRAIKTTLYVAGGMKRAAPELTEDKVLLRALRDFNLGKLTSDDTSIFVGLLNDLFPKTLELVPRAVEKDFESKVKEAAMELGYQADETFCLKISQLRELFVVRWSVFLLGPAGCGKTAIWRTLMKAQNNAGEKTVYKPINPKAVTRNELYGYLHPSTREWKEGLVSVTFRDMANNSTNKHQWIVLDGDIDAEWIESMNTVMDDNKMLTLASNERIPLTPSMRLLLEINHMNHCSPATVSRGGVIFVNVDDVGWKPVVDSWIEKLEAVEYRPLLTTLFSRYVDPCLEHCRRNFKTVVPLPAVNQVMTICKILEGILPKESVRGVPPPDKKLLEYHFVFACVWAFGGCMLVDKVADYRTQFSKWWVSEWKNVSFPEKGLVYDYYVDEAQCLMVPWDDKVPKFTYSADAAAGGALFVPTVEMTRLTYFLDSLVMNRHYAMFVGNTGTGKTAIMMNKLRSMDPEAMAYTTINMNSFSDAPSLQVMMEQPLEKKSGVRYGPPGSRRLVYFIDDMNMPFVDKYDTQSAIELARQLVDYRGWYDKVKILLKEVMNCQYVACMNPTAGSFNITPRMQRHFVTFAVQMPSAEIVRSIYFAIMDGHLSSGGFDSDVARLSGKLVDATIELHRLVMNNFLPSAVKFHYQFNLRETSNIVGGMCRMTKDVYRQPVQAARLWVHECERVFHDRMVNDTDMAKFDEFRASVTKKYFEDLGLASVEERPLLFTSFMQQSADDTPVYTPVPTYESLKKDLEDKLAEYNETNAVMDLVLFQQAMEHVTRISRIIDLPRGNAMLVGVGGSGKQSLARLAAHISGYDVFQIAVSSTYGVADFKEALLALYTKAGAKGQPVVFLMTDNQIVKEQFLVYINDLLSTGIVSDLFTPEDKDNFCNAVRNEVKATGLLDTNENCWDFFINKVRRYLHVVLCFSPVGDKFRIRARQFPALVNCTQLDWFHGWPAEALLSVATRFLADVPDVDEELRVSMAQYMAQAHQYVSEASQQYLQSFRRYNYTTPKSYLELIALYKLLLARKRAELQAAKERLQNGVEKIAQASAQVADLQVALREEQIIVEEKKAQTDELIVSIGKEKAVVDEAVEAGREDEEAASRLQNEVQAFQEECTKDLAAAEPIIAEAEAALNSLDKGSLGELKSFGSPAAEIVQVVAACMTLTAAGGKIPKDLSWPAGKKYMGNVDAFLKSLLNFDKDNVPVNCVDACEKEYISNPNFNADYIRSKSSAAAGLCGWVVNICKYFRIYQVVAPKRAALAEANRKLEAANKKLTGIRAKVKELQDKVAALEESFMKATEDKNAAIAQAEKTGRKAQLADRLVNGLSGENKRWSETIKKMEITGGKLIGDVLLASAFVSYAGPFNMLLRNQLVEEKWRPDLIQRNIPLSEGIKPLDLLTDDTKRAKWANEGLPIDPLSVENGAIMTNASRWPLMIDPQLQGIKWIKNREEANGLVILQQSQPKYIDKVLQCIENGTPLLFENLPIEIDAVLDPVLGKSTVKRGRSIIMKIGDAEVEYDPKFRLYLQTKLSNPHYKPEIAAQTTLVNFCVTEKGLEDQLLALVVNHERPDLQEQAGALVRQLAEYTITLKELEDSLLFRLANAQGDILENIELIENLEETKRTAMDIEDKVKQAKVTEVSISKAREVYRPVAARGSQVYFLIDNLNALDRVYHYSMANYVAILKKGMDMTPGGKDEAAVPAAERLGQEVELERRVELLVETTCYVLFNYVAQGLFERHKLIVATQLCMAVLRSKGELQRSKFEFLLSGPKEMGVVNPLTDWVSESVWGSVQALKELEDYASLPDDLVGSSKRWREWMELERPEDEPLPGDWKRMPEFDRLLLFRALRPDRLTAAMKKFVTNMIGSKYVTSQPYDLERSFQDSAPGTPIFVFLSPGVDVAGSVESLGSKLGFTSDAGRYVSVSLGQGQEPIAMNALANAHKNGGWVLLQNIHLTIDWTGGPLEKRVDKLVEGAHPDFRLFLSAEPPPALERGLPISLLQNSIKLTNEPPEGLRPNLRRAYNQFNEEIMESCAKQAEFRTIIFALSYFHAALLERKKFGVGNLPGATSGIGWNMNYPFNTGDLLCCGQCAVNYLENNVKVPWDDLRYIFGEIMYGGHIVEDWDRRLAGAYLLKYINEGLLEGLEMFPGFMTPGNSLSHKQVLEYIDDAMPPETPLAFGLHPNAEIGFKLREAETFCNSLVQLQPRESGGEGGMSQEEKAKMVVDDLADRLPEQYDMEDIRSRVDEVTPYVMVAIQESERMNLLLAEMKRSLAELDLGLKGDLTMSEPMERLMHSLANDAVPASWRNLAYPSLRPLGSWLLNLLARCQQLTEWTADLGLPKVVWLSGLFNPQSFLTAVMQTTARRNDWPLDKTVVLTEVTKKTPDQIDAPSRDGAFITGLTLEGACWDDKAGVLEDCKPKELFCPMPVILVRAVTADKETKDTYSCPVYTTEARFREEVFTAQLKSRHSWIKWTMAGVCMFLDVV</sequence>
<dbReference type="Pfam" id="PF12774">
    <property type="entry name" value="AAA_6"/>
    <property type="match status" value="1"/>
</dbReference>
<dbReference type="Gene3D" id="1.10.8.720">
    <property type="entry name" value="Region D6 of dynein motor"/>
    <property type="match status" value="1"/>
</dbReference>
<dbReference type="FunFam" id="3.10.490.20:FF:000009">
    <property type="entry name" value="Dynein heavy chain 4"/>
    <property type="match status" value="1"/>
</dbReference>
<evidence type="ECO:0000256" key="6">
    <source>
        <dbReference type="ARBA" id="ARBA00022741"/>
    </source>
</evidence>
<keyword evidence="4" id="KW-0493">Microtubule</keyword>
<dbReference type="FunFam" id="1.20.920.20:FF:000001">
    <property type="entry name" value="dynein heavy chain 2, axonemal"/>
    <property type="match status" value="1"/>
</dbReference>
<dbReference type="InterPro" id="IPR024317">
    <property type="entry name" value="Dynein_heavy_chain_D4_dom"/>
</dbReference>
<keyword evidence="15" id="KW-0966">Cell projection</keyword>
<evidence type="ECO:0000259" key="30">
    <source>
        <dbReference type="Pfam" id="PF18199"/>
    </source>
</evidence>
<keyword evidence="14" id="KW-0206">Cytoskeleton</keyword>
<dbReference type="InterPro" id="IPR004273">
    <property type="entry name" value="Dynein_heavy_D6_P-loop"/>
</dbReference>
<dbReference type="Gene3D" id="1.20.920.20">
    <property type="match status" value="1"/>
</dbReference>
<evidence type="ECO:0000256" key="1">
    <source>
        <dbReference type="ARBA" id="ARBA00004611"/>
    </source>
</evidence>
<dbReference type="GO" id="GO:0005524">
    <property type="term" value="F:ATP binding"/>
    <property type="evidence" value="ECO:0007669"/>
    <property type="project" value="UniProtKB-KW"/>
</dbReference>
<dbReference type="FunFam" id="1.10.8.710:FF:000003">
    <property type="entry name" value="Dynein axonemal heavy chain 5"/>
    <property type="match status" value="1"/>
</dbReference>
<dbReference type="FunFam" id="3.40.50.300:FF:000049">
    <property type="entry name" value="Dynein, axonemal, heavy chain 5"/>
    <property type="match status" value="1"/>
</dbReference>
<keyword evidence="13" id="KW-0505">Motor protein</keyword>
<evidence type="ECO:0000256" key="11">
    <source>
        <dbReference type="ARBA" id="ARBA00023054"/>
    </source>
</evidence>
<dbReference type="GO" id="GO:0007018">
    <property type="term" value="P:microtubule-based movement"/>
    <property type="evidence" value="ECO:0007669"/>
    <property type="project" value="InterPro"/>
</dbReference>
<dbReference type="FunFam" id="1.10.8.720:FF:000002">
    <property type="entry name" value="Dynein heavy chain 9, axonemal"/>
    <property type="match status" value="1"/>
</dbReference>
<feature type="domain" description="Dynein heavy chain AAA module D4" evidence="25">
    <location>
        <begin position="2814"/>
        <end position="3072"/>
    </location>
</feature>
<evidence type="ECO:0000256" key="9">
    <source>
        <dbReference type="ARBA" id="ARBA00022846"/>
    </source>
</evidence>
<evidence type="ECO:0000256" key="15">
    <source>
        <dbReference type="ARBA" id="ARBA00023273"/>
    </source>
</evidence>
<dbReference type="InterPro" id="IPR041589">
    <property type="entry name" value="DNAH3_AAA_lid_1"/>
</dbReference>
<dbReference type="InterPro" id="IPR041228">
    <property type="entry name" value="Dynein_C"/>
</dbReference>
<organism evidence="31 32">
    <name type="scientific">Tetradesmus obliquus</name>
    <name type="common">Green alga</name>
    <name type="synonym">Acutodesmus obliquus</name>
    <dbReference type="NCBI Taxonomy" id="3088"/>
    <lineage>
        <taxon>Eukaryota</taxon>
        <taxon>Viridiplantae</taxon>
        <taxon>Chlorophyta</taxon>
        <taxon>core chlorophytes</taxon>
        <taxon>Chlorophyceae</taxon>
        <taxon>CS clade</taxon>
        <taxon>Sphaeropleales</taxon>
        <taxon>Scenedesmaceae</taxon>
        <taxon>Tetradesmus</taxon>
    </lineage>
</organism>
<feature type="domain" description="Dynein heavy chain ATP-binding dynein motor region" evidence="26">
    <location>
        <begin position="3455"/>
        <end position="3675"/>
    </location>
</feature>
<keyword evidence="5" id="KW-0677">Repeat</keyword>
<evidence type="ECO:0000256" key="13">
    <source>
        <dbReference type="ARBA" id="ARBA00023175"/>
    </source>
</evidence>
<evidence type="ECO:0000256" key="8">
    <source>
        <dbReference type="ARBA" id="ARBA00022840"/>
    </source>
</evidence>
<dbReference type="Pfam" id="PF03028">
    <property type="entry name" value="Dynein_heavy"/>
    <property type="match status" value="1"/>
</dbReference>
<evidence type="ECO:0000256" key="5">
    <source>
        <dbReference type="ARBA" id="ARBA00022737"/>
    </source>
</evidence>
<dbReference type="InterPro" id="IPR041466">
    <property type="entry name" value="Dynein_AAA5_ext"/>
</dbReference>
<dbReference type="FunFam" id="3.40.50.300:FF:002141">
    <property type="entry name" value="Dynein heavy chain"/>
    <property type="match status" value="1"/>
</dbReference>
<keyword evidence="7" id="KW-0970">Cilium biogenesis/degradation</keyword>
<gene>
    <name evidence="31" type="ORF">BQ4739_LOCUS13179</name>
</gene>
<keyword evidence="6" id="KW-0547">Nucleotide-binding</keyword>
<dbReference type="FunFam" id="1.20.920.30:FF:000003">
    <property type="entry name" value="Dynein axonemal heavy chain 17"/>
    <property type="match status" value="1"/>
</dbReference>
<comment type="function">
    <text evidence="16">Force generating protein of eukaryotic cilia and flagella. Produces force towards the minus ends of microtubules. Dynein has ATPase activity; the force-producing power stroke is thought to occur on release of ADP.</text>
</comment>
<dbReference type="PANTHER" id="PTHR45703:SF8">
    <property type="entry name" value="DYNEINS HEAVY CHAIN"/>
    <property type="match status" value="1"/>
</dbReference>
<dbReference type="Gene3D" id="1.20.140.100">
    <property type="entry name" value="Dynein heavy chain, N-terminal domain 2"/>
    <property type="match status" value="1"/>
</dbReference>
<feature type="domain" description="Dynein heavy chain coiled coil stalk" evidence="24">
    <location>
        <begin position="3086"/>
        <end position="3429"/>
    </location>
</feature>
<dbReference type="InterPro" id="IPR035706">
    <property type="entry name" value="AAA_9"/>
</dbReference>
<keyword evidence="32" id="KW-1185">Reference proteome</keyword>
<dbReference type="InterPro" id="IPR042219">
    <property type="entry name" value="AAA_lid_11_sf"/>
</dbReference>
<keyword evidence="10" id="KW-0243">Dynein</keyword>
<evidence type="ECO:0000259" key="24">
    <source>
        <dbReference type="Pfam" id="PF12777"/>
    </source>
</evidence>
<evidence type="ECO:0000256" key="7">
    <source>
        <dbReference type="ARBA" id="ARBA00022794"/>
    </source>
</evidence>
<dbReference type="FunFam" id="3.20.180.20:FF:000001">
    <property type="entry name" value="Dynein axonemal heavy chain 5"/>
    <property type="match status" value="1"/>
</dbReference>
<dbReference type="Gene3D" id="1.10.472.130">
    <property type="match status" value="1"/>
</dbReference>
<feature type="region of interest" description="Disordered" evidence="19">
    <location>
        <begin position="1104"/>
        <end position="1129"/>
    </location>
</feature>
<evidence type="ECO:0000256" key="3">
    <source>
        <dbReference type="ARBA" id="ARBA00022490"/>
    </source>
</evidence>
<dbReference type="FunFam" id="1.20.1270.280:FF:000003">
    <property type="entry name" value="Dynein axonemal heavy chain 17"/>
    <property type="match status" value="1"/>
</dbReference>
<evidence type="ECO:0000256" key="12">
    <source>
        <dbReference type="ARBA" id="ARBA00023069"/>
    </source>
</evidence>
<evidence type="ECO:0000259" key="28">
    <source>
        <dbReference type="Pfam" id="PF17857"/>
    </source>
</evidence>
<dbReference type="InterPro" id="IPR042222">
    <property type="entry name" value="Dynein_2_N"/>
</dbReference>
<dbReference type="Gene3D" id="1.20.58.1120">
    <property type="match status" value="1"/>
</dbReference>
<proteinExistence type="inferred from homology"/>
<evidence type="ECO:0000259" key="21">
    <source>
        <dbReference type="Pfam" id="PF08385"/>
    </source>
</evidence>
<dbReference type="InterPro" id="IPR035699">
    <property type="entry name" value="AAA_6"/>
</dbReference>
<dbReference type="Gene3D" id="1.10.8.1220">
    <property type="match status" value="1"/>
</dbReference>
<feature type="coiled-coil region" evidence="18">
    <location>
        <begin position="3067"/>
        <end position="3101"/>
    </location>
</feature>
<dbReference type="EMBL" id="FNXT01001183">
    <property type="protein sequence ID" value="SZX73059.1"/>
    <property type="molecule type" value="Genomic_DNA"/>
</dbReference>
<feature type="coiled-coil region" evidence="18">
    <location>
        <begin position="3623"/>
        <end position="3685"/>
    </location>
</feature>
<dbReference type="Gene3D" id="3.40.50.300">
    <property type="entry name" value="P-loop containing nucleotide triphosphate hydrolases"/>
    <property type="match status" value="5"/>
</dbReference>
<evidence type="ECO:0000256" key="14">
    <source>
        <dbReference type="ARBA" id="ARBA00023212"/>
    </source>
</evidence>
<dbReference type="InterPro" id="IPR026983">
    <property type="entry name" value="DHC"/>
</dbReference>
<dbReference type="FunFam" id="3.40.50.300:FF:000063">
    <property type="entry name" value="dynein heavy chain 6, axonemal"/>
    <property type="match status" value="1"/>
</dbReference>
<evidence type="ECO:0000256" key="4">
    <source>
        <dbReference type="ARBA" id="ARBA00022701"/>
    </source>
</evidence>
<evidence type="ECO:0000256" key="17">
    <source>
        <dbReference type="ARBA" id="ARBA00065818"/>
    </source>
</evidence>
<dbReference type="Gene3D" id="1.10.287.2620">
    <property type="match status" value="1"/>
</dbReference>
<dbReference type="FunFam" id="1.20.58.1120:FF:000001">
    <property type="entry name" value="dynein heavy chain 2, axonemal"/>
    <property type="match status" value="1"/>
</dbReference>
<dbReference type="Gene3D" id="3.10.490.20">
    <property type="match status" value="1"/>
</dbReference>
<feature type="domain" description="Dynein heavy chain AAA lid" evidence="29">
    <location>
        <begin position="4084"/>
        <end position="4229"/>
    </location>
</feature>
<dbReference type="GO" id="GO:0045505">
    <property type="term" value="F:dynein intermediate chain binding"/>
    <property type="evidence" value="ECO:0007669"/>
    <property type="project" value="InterPro"/>
</dbReference>
<keyword evidence="9" id="KW-0282">Flagellum</keyword>
<dbReference type="Pfam" id="PF12775">
    <property type="entry name" value="AAA_7"/>
    <property type="match status" value="1"/>
</dbReference>
<dbReference type="GO" id="GO:0036159">
    <property type="term" value="P:inner dynein arm assembly"/>
    <property type="evidence" value="ECO:0007669"/>
    <property type="project" value="UniProtKB-ARBA"/>
</dbReference>
<accession>A0A383W7G1</accession>
<comment type="similarity">
    <text evidence="2">Belongs to the dynein heavy chain family.</text>
</comment>
<feature type="domain" description="Dynein heavy chain region D6 P-loop" evidence="20">
    <location>
        <begin position="3933"/>
        <end position="4052"/>
    </location>
</feature>
<reference evidence="31 32" key="1">
    <citation type="submission" date="2016-10" db="EMBL/GenBank/DDBJ databases">
        <authorList>
            <person name="Cai Z."/>
        </authorList>
    </citation>
    <scope>NUCLEOTIDE SEQUENCE [LARGE SCALE GENOMIC DNA]</scope>
</reference>
<dbReference type="Pfam" id="PF12781">
    <property type="entry name" value="AAA_9"/>
    <property type="match status" value="1"/>
</dbReference>
<feature type="domain" description="Dynein heavy chain tail" evidence="21">
    <location>
        <begin position="186"/>
        <end position="755"/>
    </location>
</feature>
<keyword evidence="12" id="KW-0969">Cilium</keyword>